<protein>
    <recommendedName>
        <fullName evidence="3">Transposase</fullName>
    </recommendedName>
</protein>
<gene>
    <name evidence="1" type="ORF">H7F16_03195</name>
</gene>
<name>A0A842I4B6_9RHOB</name>
<sequence>MLHLHGVIVPNGIDRDRVQHAMRRAVGTVPGHAGSRQFYTRLVYAPDGWLKYIAKDVASTRRFLGMQTGRSLCWVSRSMTQAARAGYEARLRGAINVANLEAPSAHSAV</sequence>
<evidence type="ECO:0000313" key="1">
    <source>
        <dbReference type="EMBL" id="MBC2834496.1"/>
    </source>
</evidence>
<dbReference type="EMBL" id="JACLQD010000001">
    <property type="protein sequence ID" value="MBC2834496.1"/>
    <property type="molecule type" value="Genomic_DNA"/>
</dbReference>
<keyword evidence="2" id="KW-1185">Reference proteome</keyword>
<proteinExistence type="predicted"/>
<dbReference type="AlphaFoldDB" id="A0A842I4B6"/>
<evidence type="ECO:0000313" key="2">
    <source>
        <dbReference type="Proteomes" id="UP000555411"/>
    </source>
</evidence>
<accession>A0A842I4B6</accession>
<dbReference type="Proteomes" id="UP000555411">
    <property type="component" value="Unassembled WGS sequence"/>
</dbReference>
<reference evidence="1 2" key="1">
    <citation type="journal article" date="2017" name="Int. J. Syst. Evol. Microbiol.">
        <title>Gemmobacter straminiformis sp. nov., isolated from an artificial fountain.</title>
        <authorList>
            <person name="Kang J.Y."/>
            <person name="Kim M.J."/>
            <person name="Chun J."/>
            <person name="Son K.P."/>
            <person name="Jahng K.Y."/>
        </authorList>
    </citation>
    <scope>NUCLEOTIDE SEQUENCE [LARGE SCALE GENOMIC DNA]</scope>
    <source>
        <strain evidence="1 2">CAM-8</strain>
    </source>
</reference>
<comment type="caution">
    <text evidence="1">The sequence shown here is derived from an EMBL/GenBank/DDBJ whole genome shotgun (WGS) entry which is preliminary data.</text>
</comment>
<evidence type="ECO:0008006" key="3">
    <source>
        <dbReference type="Google" id="ProtNLM"/>
    </source>
</evidence>
<organism evidence="1 2">
    <name type="scientific">Paragemmobacter straminiformis</name>
    <dbReference type="NCBI Taxonomy" id="2045119"/>
    <lineage>
        <taxon>Bacteria</taxon>
        <taxon>Pseudomonadati</taxon>
        <taxon>Pseudomonadota</taxon>
        <taxon>Alphaproteobacteria</taxon>
        <taxon>Rhodobacterales</taxon>
        <taxon>Paracoccaceae</taxon>
        <taxon>Paragemmobacter</taxon>
    </lineage>
</organism>